<gene>
    <name evidence="1" type="ORF">A500_04456</name>
</gene>
<evidence type="ECO:0000313" key="1">
    <source>
        <dbReference type="EMBL" id="EOR27459.1"/>
    </source>
</evidence>
<protein>
    <submittedName>
        <fullName evidence="1">Uncharacterized protein</fullName>
    </submittedName>
</protein>
<name>R9CDL8_9CLOT</name>
<dbReference type="Proteomes" id="UP000013988">
    <property type="component" value="Unassembled WGS sequence"/>
</dbReference>
<dbReference type="Gene3D" id="2.40.30.200">
    <property type="match status" value="1"/>
</dbReference>
<dbReference type="OrthoDB" id="9956510at2"/>
<proteinExistence type="predicted"/>
<keyword evidence="2" id="KW-1185">Reference proteome</keyword>
<dbReference type="PATRIC" id="fig|1202534.3.peg.888"/>
<accession>R9CDL8</accession>
<dbReference type="RefSeq" id="WP_016206350.1">
    <property type="nucleotide sequence ID" value="NZ_ASRV01000048.1"/>
</dbReference>
<evidence type="ECO:0000313" key="2">
    <source>
        <dbReference type="Proteomes" id="UP000013988"/>
    </source>
</evidence>
<dbReference type="AlphaFoldDB" id="R9CDL8"/>
<reference evidence="1 2" key="1">
    <citation type="submission" date="2013-03" db="EMBL/GenBank/DDBJ databases">
        <title>Whole genome shotgun sequencing of Clostridium sartagoforme AAU1.</title>
        <authorList>
            <person name="Joshi C.G."/>
            <person name="Duggirala S.M."/>
            <person name="Nathani N.M."/>
            <person name="Bhatt V.D."/>
            <person name="Patel A.K."/>
            <person name="Pandya P.R."/>
            <person name="KaPatel J.A."/>
        </authorList>
    </citation>
    <scope>NUCLEOTIDE SEQUENCE [LARGE SCALE GENOMIC DNA]</scope>
    <source>
        <strain evidence="1 2">AAU1</strain>
    </source>
</reference>
<sequence>MFVNKVFNKTSRNLNVVKINNVDLENLGLYLEKDYELTYTQNDEIELKYIPGRDMPYHKIIRKLPIEFEIKFNIKETNDFYKRIEYIKNFFNNSKDKLITFNNEDRGFKLYHVTTKEINRKIGGSNIKVNFMCYPEIYSNER</sequence>
<comment type="caution">
    <text evidence="1">The sequence shown here is derived from an EMBL/GenBank/DDBJ whole genome shotgun (WGS) entry which is preliminary data.</text>
</comment>
<organism evidence="1 2">
    <name type="scientific">Clostridium sartagoforme AAU1</name>
    <dbReference type="NCBI Taxonomy" id="1202534"/>
    <lineage>
        <taxon>Bacteria</taxon>
        <taxon>Bacillati</taxon>
        <taxon>Bacillota</taxon>
        <taxon>Clostridia</taxon>
        <taxon>Eubacteriales</taxon>
        <taxon>Clostridiaceae</taxon>
        <taxon>Clostridium</taxon>
    </lineage>
</organism>
<dbReference type="EMBL" id="ASRV01000048">
    <property type="protein sequence ID" value="EOR27459.1"/>
    <property type="molecule type" value="Genomic_DNA"/>
</dbReference>